<reference evidence="3 4" key="1">
    <citation type="journal article" date="2014" name="Int. J. Syst. Evol. Microbiol.">
        <title>Complete genome sequence of Corynebacterium casei LMG S-19264T (=DSM 44701T), isolated from a smear-ripened cheese.</title>
        <authorList>
            <consortium name="US DOE Joint Genome Institute (JGI-PGF)"/>
            <person name="Walter F."/>
            <person name="Albersmeier A."/>
            <person name="Kalinowski J."/>
            <person name="Ruckert C."/>
        </authorList>
    </citation>
    <scope>NUCLEOTIDE SEQUENCE [LARGE SCALE GENOMIC DNA]</scope>
    <source>
        <strain evidence="3 4">KCTC 19473</strain>
    </source>
</reference>
<feature type="compositionally biased region" description="Low complexity" evidence="2">
    <location>
        <begin position="421"/>
        <end position="440"/>
    </location>
</feature>
<accession>A0A918XCF9</accession>
<dbReference type="GO" id="GO:0005506">
    <property type="term" value="F:iron ion binding"/>
    <property type="evidence" value="ECO:0007669"/>
    <property type="project" value="InterPro"/>
</dbReference>
<name>A0A918XCF9_9ACTN</name>
<dbReference type="InterPro" id="IPR002397">
    <property type="entry name" value="Cyt_P450_B"/>
</dbReference>
<gene>
    <name evidence="3" type="ORF">GCM10007147_21370</name>
</gene>
<dbReference type="Gene3D" id="1.10.630.10">
    <property type="entry name" value="Cytochrome P450"/>
    <property type="match status" value="1"/>
</dbReference>
<dbReference type="PANTHER" id="PTHR46696">
    <property type="entry name" value="P450, PUTATIVE (EUROFUNG)-RELATED"/>
    <property type="match status" value="1"/>
</dbReference>
<dbReference type="GO" id="GO:0004497">
    <property type="term" value="F:monooxygenase activity"/>
    <property type="evidence" value="ECO:0007669"/>
    <property type="project" value="InterPro"/>
</dbReference>
<sequence>MYQEEPHPDPYAVYAQMREEYGPVVPVELEPGVRGWLVTDYNTLISWCRDTTGFTHDPRLWKDYAEGRIDDSAAVVPMMAPRPNALFTDGAEHQRYRRAISDSFGAVSEQHLASVTREVADSLVDTFCERGESDLLNEFARLLPLLVMSVVFGMDEERALRFARASRDLWTGVDAERANAEAERALSETVSDKHRAPGDDVTSRLVQHRAALTDEEVIMQMLLMVTAANEPTANLVNSTLRAALTEPDRNPERYRTDGELGALVDRVLWQDPPITNYPVIYPRVDVPAGGGRTIEAGSPILLGFAAANRFFAEENADHIAESANRAHVAWGAGPHRCPARDQAVTITTAAVRTVLHRLPSLRLAVPPEELRWNLTGLSWVPVSLPTVFEPQAPLSHATVEGTHWSPSESPRETSAPKRPTSGRSPLSSLSSFLGKLLRGS</sequence>
<evidence type="ECO:0000313" key="3">
    <source>
        <dbReference type="EMBL" id="GHD24779.1"/>
    </source>
</evidence>
<comment type="caution">
    <text evidence="3">The sequence shown here is derived from an EMBL/GenBank/DDBJ whole genome shotgun (WGS) entry which is preliminary data.</text>
</comment>
<organism evidence="3 4">
    <name type="scientific">Nocardiopsis kunsanensis</name>
    <dbReference type="NCBI Taxonomy" id="141693"/>
    <lineage>
        <taxon>Bacteria</taxon>
        <taxon>Bacillati</taxon>
        <taxon>Actinomycetota</taxon>
        <taxon>Actinomycetes</taxon>
        <taxon>Streptosporangiales</taxon>
        <taxon>Nocardiopsidaceae</taxon>
        <taxon>Nocardiopsis</taxon>
    </lineage>
</organism>
<dbReference type="InterPro" id="IPR036396">
    <property type="entry name" value="Cyt_P450_sf"/>
</dbReference>
<dbReference type="AlphaFoldDB" id="A0A918XCF9"/>
<dbReference type="PRINTS" id="PR00359">
    <property type="entry name" value="BP450"/>
</dbReference>
<dbReference type="GO" id="GO:0020037">
    <property type="term" value="F:heme binding"/>
    <property type="evidence" value="ECO:0007669"/>
    <property type="project" value="InterPro"/>
</dbReference>
<keyword evidence="4" id="KW-1185">Reference proteome</keyword>
<proteinExistence type="inferred from homology"/>
<dbReference type="SUPFAM" id="SSF48264">
    <property type="entry name" value="Cytochrome P450"/>
    <property type="match status" value="1"/>
</dbReference>
<dbReference type="Proteomes" id="UP000654947">
    <property type="component" value="Unassembled WGS sequence"/>
</dbReference>
<dbReference type="EMBL" id="BMXL01000008">
    <property type="protein sequence ID" value="GHD24779.1"/>
    <property type="molecule type" value="Genomic_DNA"/>
</dbReference>
<evidence type="ECO:0000313" key="4">
    <source>
        <dbReference type="Proteomes" id="UP000654947"/>
    </source>
</evidence>
<evidence type="ECO:0000256" key="2">
    <source>
        <dbReference type="SAM" id="MobiDB-lite"/>
    </source>
</evidence>
<comment type="similarity">
    <text evidence="1">Belongs to the cytochrome P450 family.</text>
</comment>
<feature type="region of interest" description="Disordered" evidence="2">
    <location>
        <begin position="398"/>
        <end position="440"/>
    </location>
</feature>
<evidence type="ECO:0000256" key="1">
    <source>
        <dbReference type="ARBA" id="ARBA00010617"/>
    </source>
</evidence>
<dbReference type="PANTHER" id="PTHR46696:SF1">
    <property type="entry name" value="CYTOCHROME P450 YJIB-RELATED"/>
    <property type="match status" value="1"/>
</dbReference>
<protein>
    <submittedName>
        <fullName evidence="3">Cytochrome P450</fullName>
    </submittedName>
</protein>
<dbReference type="GO" id="GO:0016705">
    <property type="term" value="F:oxidoreductase activity, acting on paired donors, with incorporation or reduction of molecular oxygen"/>
    <property type="evidence" value="ECO:0007669"/>
    <property type="project" value="InterPro"/>
</dbReference>